<sequence>MKVENKSFIVTGGGSGIGRALTLALLEKGARVAAIDLNETSLKETQERANEFSDRLSLHVANITDQSRIEQLPQEILDIHGQIDGLINNAGIIQPFVKVNELTYEQIDKVMQVNFYGLLYMTKTFLPHLLERPEAHLVNISSMGGFLPVPGQSVYGASKAAVKLLTEGLYAELAETSVHVTVVFPGAIATNITQNSGVKIPEMGEAESKFKALPAEEAAQIIISGVEKNSYQVFVGNDSKMMNLLCRIAPKFANNLIAKQMKTLLSSK</sequence>
<dbReference type="PANTHER" id="PTHR44196:SF1">
    <property type="entry name" value="DEHYDROGENASE_REDUCTASE SDR FAMILY MEMBER 7B"/>
    <property type="match status" value="1"/>
</dbReference>
<dbReference type="SUPFAM" id="SSF51735">
    <property type="entry name" value="NAD(P)-binding Rossmann-fold domains"/>
    <property type="match status" value="1"/>
</dbReference>
<dbReference type="InterPro" id="IPR002347">
    <property type="entry name" value="SDR_fam"/>
</dbReference>
<dbReference type="GO" id="GO:0016491">
    <property type="term" value="F:oxidoreductase activity"/>
    <property type="evidence" value="ECO:0007669"/>
    <property type="project" value="UniProtKB-KW"/>
</dbReference>
<comment type="similarity">
    <text evidence="1 3">Belongs to the short-chain dehydrogenases/reductases (SDR) family.</text>
</comment>
<reference evidence="5" key="2">
    <citation type="journal article" date="2021" name="Microbiome">
        <title>Successional dynamics and alternative stable states in a saline activated sludge microbial community over 9 years.</title>
        <authorList>
            <person name="Wang Y."/>
            <person name="Ye J."/>
            <person name="Ju F."/>
            <person name="Liu L."/>
            <person name="Boyd J.A."/>
            <person name="Deng Y."/>
            <person name="Parks D.H."/>
            <person name="Jiang X."/>
            <person name="Yin X."/>
            <person name="Woodcroft B.J."/>
            <person name="Tyson G.W."/>
            <person name="Hugenholtz P."/>
            <person name="Polz M.F."/>
            <person name="Zhang T."/>
        </authorList>
    </citation>
    <scope>NUCLEOTIDE SEQUENCE</scope>
    <source>
        <strain evidence="5">HKST-UBA01</strain>
    </source>
</reference>
<proteinExistence type="inferred from homology"/>
<evidence type="ECO:0000256" key="2">
    <source>
        <dbReference type="ARBA" id="ARBA00023002"/>
    </source>
</evidence>
<dbReference type="InterPro" id="IPR057326">
    <property type="entry name" value="KR_dom"/>
</dbReference>
<dbReference type="Proteomes" id="UP000701698">
    <property type="component" value="Unassembled WGS sequence"/>
</dbReference>
<comment type="caution">
    <text evidence="5">The sequence shown here is derived from an EMBL/GenBank/DDBJ whole genome shotgun (WGS) entry which is preliminary data.</text>
</comment>
<dbReference type="Gene3D" id="3.40.50.720">
    <property type="entry name" value="NAD(P)-binding Rossmann-like Domain"/>
    <property type="match status" value="1"/>
</dbReference>
<dbReference type="SMART" id="SM00822">
    <property type="entry name" value="PKS_KR"/>
    <property type="match status" value="1"/>
</dbReference>
<keyword evidence="2" id="KW-0560">Oxidoreductase</keyword>
<evidence type="ECO:0000256" key="3">
    <source>
        <dbReference type="RuleBase" id="RU000363"/>
    </source>
</evidence>
<dbReference type="CDD" id="cd05233">
    <property type="entry name" value="SDR_c"/>
    <property type="match status" value="1"/>
</dbReference>
<evidence type="ECO:0000313" key="5">
    <source>
        <dbReference type="EMBL" id="MCA9390170.1"/>
    </source>
</evidence>
<accession>A0A955LGI5</accession>
<dbReference type="AlphaFoldDB" id="A0A955LGI5"/>
<feature type="domain" description="Ketoreductase" evidence="4">
    <location>
        <begin position="6"/>
        <end position="191"/>
    </location>
</feature>
<dbReference type="PRINTS" id="PR00080">
    <property type="entry name" value="SDRFAMILY"/>
</dbReference>
<dbReference type="PANTHER" id="PTHR44196">
    <property type="entry name" value="DEHYDROGENASE/REDUCTASE SDR FAMILY MEMBER 7B"/>
    <property type="match status" value="1"/>
</dbReference>
<dbReference type="InterPro" id="IPR036291">
    <property type="entry name" value="NAD(P)-bd_dom_sf"/>
</dbReference>
<name>A0A955LGI5_UNCKA</name>
<reference evidence="5" key="1">
    <citation type="submission" date="2020-04" db="EMBL/GenBank/DDBJ databases">
        <authorList>
            <person name="Zhang T."/>
        </authorList>
    </citation>
    <scope>NUCLEOTIDE SEQUENCE</scope>
    <source>
        <strain evidence="5">HKST-UBA01</strain>
    </source>
</reference>
<dbReference type="Pfam" id="PF00106">
    <property type="entry name" value="adh_short"/>
    <property type="match status" value="1"/>
</dbReference>
<gene>
    <name evidence="5" type="ORF">KC571_02095</name>
</gene>
<evidence type="ECO:0000313" key="6">
    <source>
        <dbReference type="Proteomes" id="UP000701698"/>
    </source>
</evidence>
<dbReference type="PRINTS" id="PR00081">
    <property type="entry name" value="GDHRDH"/>
</dbReference>
<evidence type="ECO:0000259" key="4">
    <source>
        <dbReference type="SMART" id="SM00822"/>
    </source>
</evidence>
<protein>
    <submittedName>
        <fullName evidence="5">SDR family oxidoreductase</fullName>
    </submittedName>
</protein>
<organism evidence="5 6">
    <name type="scientific">candidate division WWE3 bacterium</name>
    <dbReference type="NCBI Taxonomy" id="2053526"/>
    <lineage>
        <taxon>Bacteria</taxon>
        <taxon>Katanobacteria</taxon>
    </lineage>
</organism>
<dbReference type="EMBL" id="JAGQKX010000040">
    <property type="protein sequence ID" value="MCA9390170.1"/>
    <property type="molecule type" value="Genomic_DNA"/>
</dbReference>
<dbReference type="GO" id="GO:0016020">
    <property type="term" value="C:membrane"/>
    <property type="evidence" value="ECO:0007669"/>
    <property type="project" value="TreeGrafter"/>
</dbReference>
<evidence type="ECO:0000256" key="1">
    <source>
        <dbReference type="ARBA" id="ARBA00006484"/>
    </source>
</evidence>